<dbReference type="SUPFAM" id="SSF49599">
    <property type="entry name" value="TRAF domain-like"/>
    <property type="match status" value="2"/>
</dbReference>
<keyword evidence="9" id="KW-0862">Zinc</keyword>
<dbReference type="Proteomes" id="UP000655225">
    <property type="component" value="Unassembled WGS sequence"/>
</dbReference>
<evidence type="ECO:0000256" key="4">
    <source>
        <dbReference type="ARBA" id="ARBA00012483"/>
    </source>
</evidence>
<dbReference type="FunFam" id="3.30.40.10:FF:000041">
    <property type="entry name" value="E3 ubiquitin-protein ligase SINAT3"/>
    <property type="match status" value="1"/>
</dbReference>
<keyword evidence="14" id="KW-1185">Reference proteome</keyword>
<evidence type="ECO:0000256" key="1">
    <source>
        <dbReference type="ARBA" id="ARBA00000900"/>
    </source>
</evidence>
<evidence type="ECO:0000313" key="14">
    <source>
        <dbReference type="Proteomes" id="UP000655225"/>
    </source>
</evidence>
<organism evidence="13 14">
    <name type="scientific">Tetracentron sinense</name>
    <name type="common">Spur-leaf</name>
    <dbReference type="NCBI Taxonomy" id="13715"/>
    <lineage>
        <taxon>Eukaryota</taxon>
        <taxon>Viridiplantae</taxon>
        <taxon>Streptophyta</taxon>
        <taxon>Embryophyta</taxon>
        <taxon>Tracheophyta</taxon>
        <taxon>Spermatophyta</taxon>
        <taxon>Magnoliopsida</taxon>
        <taxon>Trochodendrales</taxon>
        <taxon>Trochodendraceae</taxon>
        <taxon>Tetracentron</taxon>
    </lineage>
</organism>
<dbReference type="InterPro" id="IPR013010">
    <property type="entry name" value="Znf_SIAH"/>
</dbReference>
<dbReference type="EC" id="2.3.2.27" evidence="4"/>
<evidence type="ECO:0000256" key="10">
    <source>
        <dbReference type="ARBA" id="ARBA00024004"/>
    </source>
</evidence>
<comment type="similarity">
    <text evidence="3">Belongs to the SINA (Seven in absentia) family.</text>
</comment>
<keyword evidence="6" id="KW-0479">Metal-binding</keyword>
<evidence type="ECO:0000256" key="5">
    <source>
        <dbReference type="ARBA" id="ARBA00022679"/>
    </source>
</evidence>
<name>A0A835DD48_TETSI</name>
<proteinExistence type="inferred from homology"/>
<dbReference type="PANTHER" id="PTHR46632:SF16">
    <property type="entry name" value="E3 UBIQUITIN-PROTEIN LIGASE SINA-LIKE 10"/>
    <property type="match status" value="1"/>
</dbReference>
<accession>A0A835DD48</accession>
<gene>
    <name evidence="13" type="ORF">HHK36_014894</name>
</gene>
<dbReference type="Gene3D" id="3.30.40.10">
    <property type="entry name" value="Zinc/RING finger domain, C3HC4 (zinc finger)"/>
    <property type="match status" value="2"/>
</dbReference>
<protein>
    <recommendedName>
        <fullName evidence="4">RING-type E3 ubiquitin transferase</fullName>
        <ecNumber evidence="4">2.3.2.27</ecNumber>
    </recommendedName>
</protein>
<dbReference type="InterPro" id="IPR044286">
    <property type="entry name" value="SINL_plant"/>
</dbReference>
<keyword evidence="7 11" id="KW-0863">Zinc-finger</keyword>
<dbReference type="AlphaFoldDB" id="A0A835DD48"/>
<evidence type="ECO:0000259" key="12">
    <source>
        <dbReference type="PROSITE" id="PS51081"/>
    </source>
</evidence>
<evidence type="ECO:0000256" key="6">
    <source>
        <dbReference type="ARBA" id="ARBA00022723"/>
    </source>
</evidence>
<dbReference type="Pfam" id="PF21361">
    <property type="entry name" value="Sina_ZnF"/>
    <property type="match status" value="2"/>
</dbReference>
<evidence type="ECO:0000256" key="2">
    <source>
        <dbReference type="ARBA" id="ARBA00004906"/>
    </source>
</evidence>
<dbReference type="GO" id="GO:0016567">
    <property type="term" value="P:protein ubiquitination"/>
    <property type="evidence" value="ECO:0007669"/>
    <property type="project" value="UniProtKB-UniPathway"/>
</dbReference>
<dbReference type="PROSITE" id="PS51081">
    <property type="entry name" value="ZF_SIAH"/>
    <property type="match status" value="2"/>
</dbReference>
<evidence type="ECO:0000256" key="11">
    <source>
        <dbReference type="PROSITE-ProRule" id="PRU00455"/>
    </source>
</evidence>
<evidence type="ECO:0000256" key="9">
    <source>
        <dbReference type="ARBA" id="ARBA00022833"/>
    </source>
</evidence>
<evidence type="ECO:0000256" key="7">
    <source>
        <dbReference type="ARBA" id="ARBA00022771"/>
    </source>
</evidence>
<feature type="domain" description="SIAH-type" evidence="12">
    <location>
        <begin position="442"/>
        <end position="500"/>
    </location>
</feature>
<evidence type="ECO:0000256" key="3">
    <source>
        <dbReference type="ARBA" id="ARBA00009119"/>
    </source>
</evidence>
<dbReference type="PANTHER" id="PTHR46632">
    <property type="entry name" value="E3 UBIQUITIN-PROTEIN LIGASE SINA-LIKE 4"/>
    <property type="match status" value="1"/>
</dbReference>
<dbReference type="OrthoDB" id="4788989at2759"/>
<keyword evidence="8" id="KW-0833">Ubl conjugation pathway</keyword>
<comment type="caution">
    <text evidence="13">The sequence shown here is derived from an EMBL/GenBank/DDBJ whole genome shotgun (WGS) entry which is preliminary data.</text>
</comment>
<comment type="pathway">
    <text evidence="2">Protein modification; protein ubiquitination.</text>
</comment>
<comment type="function">
    <text evidence="10">E3 ubiquitin-protein ligase that mediates ubiquitination and subsequent proteasomal degradation of target proteins. E3 ubiquitin ligases accept ubiquitin from an E2 ubiquitin-conjugating enzyme in the form of a thioester and then directly transfers the ubiquitin to targeted substrates. It probably triggers the ubiquitin-mediated degradation of different substrates.</text>
</comment>
<evidence type="ECO:0000256" key="8">
    <source>
        <dbReference type="ARBA" id="ARBA00022786"/>
    </source>
</evidence>
<dbReference type="InterPro" id="IPR013083">
    <property type="entry name" value="Znf_RING/FYVE/PHD"/>
</dbReference>
<dbReference type="EMBL" id="JABCRI010000010">
    <property type="protein sequence ID" value="KAF8399028.1"/>
    <property type="molecule type" value="Genomic_DNA"/>
</dbReference>
<reference evidence="13 14" key="1">
    <citation type="submission" date="2020-04" db="EMBL/GenBank/DDBJ databases">
        <title>Plant Genome Project.</title>
        <authorList>
            <person name="Zhang R.-G."/>
        </authorList>
    </citation>
    <scope>NUCLEOTIDE SEQUENCE [LARGE SCALE GENOMIC DNA]</scope>
    <source>
        <strain evidence="13">YNK0</strain>
        <tissue evidence="13">Leaf</tissue>
    </source>
</reference>
<dbReference type="OMA" id="ICCHEAN"/>
<comment type="catalytic activity">
    <reaction evidence="1">
        <text>S-ubiquitinyl-[E2 ubiquitin-conjugating enzyme]-L-cysteine + [acceptor protein]-L-lysine = [E2 ubiquitin-conjugating enzyme]-L-cysteine + N(6)-ubiquitinyl-[acceptor protein]-L-lysine.</text>
        <dbReference type="EC" id="2.3.2.27"/>
    </reaction>
</comment>
<dbReference type="GO" id="GO:0008270">
    <property type="term" value="F:zinc ion binding"/>
    <property type="evidence" value="ECO:0007669"/>
    <property type="project" value="UniProtKB-KW"/>
</dbReference>
<evidence type="ECO:0000313" key="13">
    <source>
        <dbReference type="EMBL" id="KAF8399028.1"/>
    </source>
</evidence>
<dbReference type="GO" id="GO:0061630">
    <property type="term" value="F:ubiquitin protein ligase activity"/>
    <property type="evidence" value="ECO:0007669"/>
    <property type="project" value="UniProtKB-EC"/>
</dbReference>
<dbReference type="UniPathway" id="UPA00143"/>
<sequence length="620" mass="69392">MAEGLGSEETGLGHASLIPKQLDRAEILYEGREQEEETRRTSPGLGVMGLQAHDSLASSDFNLGETCIVAKSSSRVLMRDDDETGIQLAHKEGPDSVRKHQNIQQYGEFNNLSPLKGRLWDVLGEGPEVEQSMLSSGLLANFVVECCDPKCENGHIACSSCCSKLTNKCPSCSWPIGYNRCLAIEKVMESIKVSCRNAKYGCKETVSYNQKHNHEETCIYAPCKCPLSDCSFHGSSEQLSRHFSSKHWASARRFRYNCPFPISFDNSKSFLVLQAEEDGLLFLLNNQTEIIGNAITVTCMMPSSSKGGFSYDLISRNGGSSLRLQSFTKTQVGNLYLEFQGIGMSHYLLASEKMSLHVHDFDSIFELLSQLITRKMGHLSAKMDHSMSDMSTKIDKIVSDLQSLKDERKCENGCSSCCSKLTNKCPSSSCPIGYNRRKVIESTKVSCRNAKYGCKETVSYTQKHNHEDICVYAPCKCPLSDCSFHGSSEQLSLHFSSKHWASARRFRYNCPFAVFFDKSEPFLVLQVEEDGLLFLLNNQTEIIGNAITITCMMRCSSRGRHSYDLISRREGSSLRLQSFTKNTEGRMEGSSSMDFLLIPNDFCNCYGQLKLEICIWSSKE</sequence>
<feature type="domain" description="SIAH-type" evidence="12">
    <location>
        <begin position="190"/>
        <end position="248"/>
    </location>
</feature>
<keyword evidence="5" id="KW-0808">Transferase</keyword>